<keyword evidence="2" id="KW-1185">Reference proteome</keyword>
<dbReference type="EMBL" id="AYKW01000047">
    <property type="protein sequence ID" value="PIL25550.1"/>
    <property type="molecule type" value="Genomic_DNA"/>
</dbReference>
<evidence type="ECO:0000313" key="2">
    <source>
        <dbReference type="Proteomes" id="UP000230002"/>
    </source>
</evidence>
<dbReference type="AlphaFoldDB" id="A0A2G8RVL2"/>
<proteinExistence type="predicted"/>
<protein>
    <submittedName>
        <fullName evidence="1">Uncharacterized protein</fullName>
    </submittedName>
</protein>
<evidence type="ECO:0000313" key="1">
    <source>
        <dbReference type="EMBL" id="PIL25550.1"/>
    </source>
</evidence>
<name>A0A2G8RVL2_9APHY</name>
<comment type="caution">
    <text evidence="1">The sequence shown here is derived from an EMBL/GenBank/DDBJ whole genome shotgun (WGS) entry which is preliminary data.</text>
</comment>
<organism evidence="1 2">
    <name type="scientific">Ganoderma sinense ZZ0214-1</name>
    <dbReference type="NCBI Taxonomy" id="1077348"/>
    <lineage>
        <taxon>Eukaryota</taxon>
        <taxon>Fungi</taxon>
        <taxon>Dikarya</taxon>
        <taxon>Basidiomycota</taxon>
        <taxon>Agaricomycotina</taxon>
        <taxon>Agaricomycetes</taxon>
        <taxon>Polyporales</taxon>
        <taxon>Polyporaceae</taxon>
        <taxon>Ganoderma</taxon>
    </lineage>
</organism>
<reference evidence="1 2" key="1">
    <citation type="journal article" date="2015" name="Sci. Rep.">
        <title>Chromosome-level genome map provides insights into diverse defense mechanisms in the medicinal fungus Ganoderma sinense.</title>
        <authorList>
            <person name="Zhu Y."/>
            <person name="Xu J."/>
            <person name="Sun C."/>
            <person name="Zhou S."/>
            <person name="Xu H."/>
            <person name="Nelson D.R."/>
            <person name="Qian J."/>
            <person name="Song J."/>
            <person name="Luo H."/>
            <person name="Xiang L."/>
            <person name="Li Y."/>
            <person name="Xu Z."/>
            <person name="Ji A."/>
            <person name="Wang L."/>
            <person name="Lu S."/>
            <person name="Hayward A."/>
            <person name="Sun W."/>
            <person name="Li X."/>
            <person name="Schwartz D.C."/>
            <person name="Wang Y."/>
            <person name="Chen S."/>
        </authorList>
    </citation>
    <scope>NUCLEOTIDE SEQUENCE [LARGE SCALE GENOMIC DNA]</scope>
    <source>
        <strain evidence="1 2">ZZ0214-1</strain>
    </source>
</reference>
<dbReference type="OrthoDB" id="10606166at2759"/>
<accession>A0A2G8RVL2</accession>
<gene>
    <name evidence="1" type="ORF">GSI_12388</name>
</gene>
<sequence length="70" mass="7975">MAAWPSFIRSYRLLGQVGHHFRRNVTVNGTILLHLLVTWAQEHVPNAFIIPQPAFDLPEDVQARVEGDEV</sequence>
<dbReference type="Proteomes" id="UP000230002">
    <property type="component" value="Unassembled WGS sequence"/>
</dbReference>